<dbReference type="InterPro" id="IPR052766">
    <property type="entry name" value="S41A_metabolite_peptidase"/>
</dbReference>
<dbReference type="InterPro" id="IPR029045">
    <property type="entry name" value="ClpP/crotonase-like_dom_sf"/>
</dbReference>
<dbReference type="GO" id="GO:0006508">
    <property type="term" value="P:proteolysis"/>
    <property type="evidence" value="ECO:0007669"/>
    <property type="project" value="InterPro"/>
</dbReference>
<evidence type="ECO:0000313" key="3">
    <source>
        <dbReference type="Proteomes" id="UP000789342"/>
    </source>
</evidence>
<protein>
    <submittedName>
        <fullName evidence="2">15556_t:CDS:1</fullName>
    </submittedName>
</protein>
<evidence type="ECO:0000313" key="2">
    <source>
        <dbReference type="EMBL" id="CAG8611224.1"/>
    </source>
</evidence>
<keyword evidence="3" id="KW-1185">Reference proteome</keyword>
<keyword evidence="1" id="KW-0732">Signal</keyword>
<comment type="caution">
    <text evidence="2">The sequence shown here is derived from an EMBL/GenBank/DDBJ whole genome shotgun (WGS) entry which is preliminary data.</text>
</comment>
<gene>
    <name evidence="2" type="ORF">AMORRO_LOCUS8228</name>
</gene>
<evidence type="ECO:0000256" key="1">
    <source>
        <dbReference type="SAM" id="SignalP"/>
    </source>
</evidence>
<dbReference type="AlphaFoldDB" id="A0A9N9GHQ9"/>
<dbReference type="Proteomes" id="UP000789342">
    <property type="component" value="Unassembled WGS sequence"/>
</dbReference>
<reference evidence="2" key="1">
    <citation type="submission" date="2021-06" db="EMBL/GenBank/DDBJ databases">
        <authorList>
            <person name="Kallberg Y."/>
            <person name="Tangrot J."/>
            <person name="Rosling A."/>
        </authorList>
    </citation>
    <scope>NUCLEOTIDE SEQUENCE</scope>
    <source>
        <strain evidence="2">CL551</strain>
    </source>
</reference>
<dbReference type="GO" id="GO:0008236">
    <property type="term" value="F:serine-type peptidase activity"/>
    <property type="evidence" value="ECO:0007669"/>
    <property type="project" value="InterPro"/>
</dbReference>
<dbReference type="EMBL" id="CAJVPV010006844">
    <property type="protein sequence ID" value="CAG8611224.1"/>
    <property type="molecule type" value="Genomic_DNA"/>
</dbReference>
<sequence length="626" mass="70605">MFQNRLPTLVLILLITIISVTYSFPSGKFKRDGDACANIKQTYLSISNSTKLPNIKYTDVKDCYQTFPYDSTRASELISTFKNFYDNFYVFLNQAKESPQAGFSYRPVDLLNELDLLLKKDYKSEFEFMNAIVNLLDDLKDAHVYFSPLCYSAFKFDQGIYLYSVVKSDGTQAIKVYDYPQDPSIKNCEVTHINGKPALDVIVEYANTSDSVSRDLGVRFNNALVSLTTSGYNFGSFAYRTRLPEAESISYDLLCSEQKARIDIPWKILIRDIGLFRLFDDSKSYFDNLCNNPDKSFPNIKDKNSGDQKIDAGSSITPLLNVSTVAEFYQLDDTGVVVVSSFSDKNHTFINTYPEIYKGFIDGFNLLARANVKKLVLDFTNNLGGVVEWSSFLNSLLLNRKDIVTFPDDIRVTNISERAISASTSKNIGRIFNGLNKTDLTYKTFNSAEAFIGNNFYNRGGDKARFTNKFFDIISDYTLESMANTPKLPWNASDMIVLTNGICGSSCALTANFLTELGQVSTVSVGGFYNKSLSYASFVGGMVINIDAIIKELQPLGINDIGFYNVRILESSDATLTLKESYSLVKPDEVLEFQYRPAQYRLYYDDENSRDLTKLWKQAASFIKNS</sequence>
<name>A0A9N9GHQ9_9GLOM</name>
<proteinExistence type="predicted"/>
<feature type="signal peptide" evidence="1">
    <location>
        <begin position="1"/>
        <end position="23"/>
    </location>
</feature>
<organism evidence="2 3">
    <name type="scientific">Acaulospora morrowiae</name>
    <dbReference type="NCBI Taxonomy" id="94023"/>
    <lineage>
        <taxon>Eukaryota</taxon>
        <taxon>Fungi</taxon>
        <taxon>Fungi incertae sedis</taxon>
        <taxon>Mucoromycota</taxon>
        <taxon>Glomeromycotina</taxon>
        <taxon>Glomeromycetes</taxon>
        <taxon>Diversisporales</taxon>
        <taxon>Acaulosporaceae</taxon>
        <taxon>Acaulospora</taxon>
    </lineage>
</organism>
<dbReference type="Gene3D" id="3.90.226.10">
    <property type="entry name" value="2-enoyl-CoA Hydratase, Chain A, domain 1"/>
    <property type="match status" value="1"/>
</dbReference>
<dbReference type="PANTHER" id="PTHR37049:SF4">
    <property type="entry name" value="RHODANESE DOMAIN-CONTAINING PROTEIN"/>
    <property type="match status" value="1"/>
</dbReference>
<dbReference type="OrthoDB" id="27214at2759"/>
<feature type="chain" id="PRO_5040331705" evidence="1">
    <location>
        <begin position="24"/>
        <end position="626"/>
    </location>
</feature>
<dbReference type="PANTHER" id="PTHR37049">
    <property type="entry name" value="PEPTIDASE S41 FAMILY PROTEIN"/>
    <property type="match status" value="1"/>
</dbReference>
<dbReference type="SUPFAM" id="SSF52096">
    <property type="entry name" value="ClpP/crotonase"/>
    <property type="match status" value="1"/>
</dbReference>
<accession>A0A9N9GHQ9</accession>